<dbReference type="CDD" id="cd08021">
    <property type="entry name" value="M20_Acy1_YhaA-like"/>
    <property type="match status" value="1"/>
</dbReference>
<dbReference type="InterPro" id="IPR036264">
    <property type="entry name" value="Bact_exopeptidase_dim_dom"/>
</dbReference>
<dbReference type="GO" id="GO:0046872">
    <property type="term" value="F:metal ion binding"/>
    <property type="evidence" value="ECO:0007669"/>
    <property type="project" value="UniProtKB-KW"/>
</dbReference>
<gene>
    <name evidence="4" type="ORF">SAMN05444487_105172</name>
</gene>
<dbReference type="Pfam" id="PF01546">
    <property type="entry name" value="Peptidase_M20"/>
    <property type="match status" value="1"/>
</dbReference>
<organism evidence="4 5">
    <name type="scientific">Marininema mesophilum</name>
    <dbReference type="NCBI Taxonomy" id="1048340"/>
    <lineage>
        <taxon>Bacteria</taxon>
        <taxon>Bacillati</taxon>
        <taxon>Bacillota</taxon>
        <taxon>Bacilli</taxon>
        <taxon>Bacillales</taxon>
        <taxon>Thermoactinomycetaceae</taxon>
        <taxon>Marininema</taxon>
    </lineage>
</organism>
<dbReference type="FunFam" id="3.30.70.360:FF:000001">
    <property type="entry name" value="N-acetyldiaminopimelate deacetylase"/>
    <property type="match status" value="1"/>
</dbReference>
<dbReference type="InterPro" id="IPR017439">
    <property type="entry name" value="Amidohydrolase"/>
</dbReference>
<feature type="binding site" evidence="2">
    <location>
        <position position="142"/>
    </location>
    <ligand>
        <name>Mn(2+)</name>
        <dbReference type="ChEBI" id="CHEBI:29035"/>
        <label>2</label>
    </ligand>
</feature>
<keyword evidence="1 4" id="KW-0378">Hydrolase</keyword>
<evidence type="ECO:0000256" key="2">
    <source>
        <dbReference type="PIRSR" id="PIRSR005962-1"/>
    </source>
</evidence>
<dbReference type="Gene3D" id="3.40.630.10">
    <property type="entry name" value="Zn peptidases"/>
    <property type="match status" value="1"/>
</dbReference>
<dbReference type="Gene3D" id="3.30.70.360">
    <property type="match status" value="1"/>
</dbReference>
<feature type="binding site" evidence="2">
    <location>
        <position position="108"/>
    </location>
    <ligand>
        <name>Mn(2+)</name>
        <dbReference type="ChEBI" id="CHEBI:29035"/>
        <label>2</label>
    </ligand>
</feature>
<evidence type="ECO:0000259" key="3">
    <source>
        <dbReference type="Pfam" id="PF07687"/>
    </source>
</evidence>
<dbReference type="AlphaFoldDB" id="A0A1H2VPX4"/>
<dbReference type="SUPFAM" id="SSF55031">
    <property type="entry name" value="Bacterial exopeptidase dimerisation domain"/>
    <property type="match status" value="1"/>
</dbReference>
<dbReference type="SUPFAM" id="SSF53187">
    <property type="entry name" value="Zn-dependent exopeptidases"/>
    <property type="match status" value="1"/>
</dbReference>
<dbReference type="Pfam" id="PF07687">
    <property type="entry name" value="M20_dimer"/>
    <property type="match status" value="1"/>
</dbReference>
<keyword evidence="2" id="KW-0479">Metal-binding</keyword>
<accession>A0A1H2VPX4</accession>
<keyword evidence="2" id="KW-0464">Manganese</keyword>
<feature type="binding site" evidence="2">
    <location>
        <position position="167"/>
    </location>
    <ligand>
        <name>Mn(2+)</name>
        <dbReference type="ChEBI" id="CHEBI:29035"/>
        <label>2</label>
    </ligand>
</feature>
<dbReference type="OrthoDB" id="9776731at2"/>
<reference evidence="4 5" key="1">
    <citation type="submission" date="2016-10" db="EMBL/GenBank/DDBJ databases">
        <authorList>
            <person name="de Groot N.N."/>
        </authorList>
    </citation>
    <scope>NUCLEOTIDE SEQUENCE [LARGE SCALE GENOMIC DNA]</scope>
    <source>
        <strain evidence="4 5">DSM 45610</strain>
    </source>
</reference>
<feature type="binding site" evidence="2">
    <location>
        <position position="106"/>
    </location>
    <ligand>
        <name>Mn(2+)</name>
        <dbReference type="ChEBI" id="CHEBI:29035"/>
        <label>2</label>
    </ligand>
</feature>
<dbReference type="PIRSF" id="PIRSF005962">
    <property type="entry name" value="Pept_M20D_amidohydro"/>
    <property type="match status" value="1"/>
</dbReference>
<dbReference type="RefSeq" id="WP_091738280.1">
    <property type="nucleotide sequence ID" value="NZ_FNNQ01000005.1"/>
</dbReference>
<dbReference type="Proteomes" id="UP000198534">
    <property type="component" value="Unassembled WGS sequence"/>
</dbReference>
<dbReference type="GO" id="GO:0050118">
    <property type="term" value="F:N-acetyldiaminopimelate deacetylase activity"/>
    <property type="evidence" value="ECO:0007669"/>
    <property type="project" value="UniProtKB-ARBA"/>
</dbReference>
<evidence type="ECO:0000256" key="1">
    <source>
        <dbReference type="ARBA" id="ARBA00022801"/>
    </source>
</evidence>
<comment type="cofactor">
    <cofactor evidence="2">
        <name>Mn(2+)</name>
        <dbReference type="ChEBI" id="CHEBI:29035"/>
    </cofactor>
    <text evidence="2">The Mn(2+) ion enhances activity.</text>
</comment>
<dbReference type="EMBL" id="FNNQ01000005">
    <property type="protein sequence ID" value="SDW70327.1"/>
    <property type="molecule type" value="Genomic_DNA"/>
</dbReference>
<feature type="binding site" evidence="2">
    <location>
        <position position="366"/>
    </location>
    <ligand>
        <name>Mn(2+)</name>
        <dbReference type="ChEBI" id="CHEBI:29035"/>
        <label>2</label>
    </ligand>
</feature>
<evidence type="ECO:0000313" key="5">
    <source>
        <dbReference type="Proteomes" id="UP000198534"/>
    </source>
</evidence>
<dbReference type="NCBIfam" id="TIGR01891">
    <property type="entry name" value="amidohydrolases"/>
    <property type="match status" value="1"/>
</dbReference>
<dbReference type="GO" id="GO:0019877">
    <property type="term" value="P:diaminopimelate biosynthetic process"/>
    <property type="evidence" value="ECO:0007669"/>
    <property type="project" value="UniProtKB-ARBA"/>
</dbReference>
<protein>
    <submittedName>
        <fullName evidence="4">Amidohydrolase</fullName>
    </submittedName>
</protein>
<proteinExistence type="predicted"/>
<dbReference type="PANTHER" id="PTHR11014:SF63">
    <property type="entry name" value="METALLOPEPTIDASE, PUTATIVE (AFU_ORTHOLOGUE AFUA_6G09600)-RELATED"/>
    <property type="match status" value="1"/>
</dbReference>
<dbReference type="InterPro" id="IPR011650">
    <property type="entry name" value="Peptidase_M20_dimer"/>
</dbReference>
<keyword evidence="5" id="KW-1185">Reference proteome</keyword>
<dbReference type="STRING" id="1048340.SAMN05444487_105172"/>
<dbReference type="InterPro" id="IPR002933">
    <property type="entry name" value="Peptidase_M20"/>
</dbReference>
<name>A0A1H2VPX4_9BACL</name>
<dbReference type="PANTHER" id="PTHR11014">
    <property type="entry name" value="PEPTIDASE M20 FAMILY MEMBER"/>
    <property type="match status" value="1"/>
</dbReference>
<evidence type="ECO:0000313" key="4">
    <source>
        <dbReference type="EMBL" id="SDW70327.1"/>
    </source>
</evidence>
<sequence length="406" mass="44544">MNKDIRNLSDRIEAVFPKMVQLRREFHQAPELSFHEEKTPARVAEILQALGLKVRTKVGGRGVVAVLEGGKPGRTVALRADMDALPIQDEKVCDYRSKVPGVMHACGHDGHTAALLGVAEILAGMREDIAGRFVLLFQHAEELVPGGAQEMIADNALDGVDAIYGVHLWTPFPYGVVGLRAGTLMAAADSFRIEVIGKGGHGGLPHKTTDAIVIASHLIVNLQSIISRQVDPLQSGVISVGHINGGQAFNVIAERCTIEGTVRSFDQEVRQFIKQQMERVIEQTCQMYGAQFELKYGWGYPPVVNDSSETTRMAAMARRIVGDDNVWEIPPLMTGEDFSYYLQKVPGCFAMVGAGNEEKGFIYPHHHPHFDFDERVMKTAAELLIRSGLGYLSADSPEVTVGNLYR</sequence>
<feature type="domain" description="Peptidase M20 dimerisation" evidence="3">
    <location>
        <begin position="190"/>
        <end position="284"/>
    </location>
</feature>